<name>A0A1H4ICS4_9ACTN</name>
<sequence>MDPSIAEAVEWQTAAMRELGRRAFPELDVVADEAPTSIEAPRSADVVADGCCC</sequence>
<dbReference type="AlphaFoldDB" id="A0A1H4ICS4"/>
<evidence type="ECO:0000313" key="1">
    <source>
        <dbReference type="EMBL" id="SEB31496.1"/>
    </source>
</evidence>
<gene>
    <name evidence="1" type="ORF">SAMN04490357_0169</name>
</gene>
<dbReference type="GeneID" id="95516884"/>
<proteinExistence type="predicted"/>
<reference evidence="1 2" key="1">
    <citation type="submission" date="2016-10" db="EMBL/GenBank/DDBJ databases">
        <authorList>
            <person name="de Groot N.N."/>
        </authorList>
    </citation>
    <scope>NUCLEOTIDE SEQUENCE [LARGE SCALE GENOMIC DNA]</scope>
    <source>
        <strain evidence="1 2">DSM 40306</strain>
    </source>
</reference>
<organism evidence="1 2">
    <name type="scientific">Streptomyces misionensis</name>
    <dbReference type="NCBI Taxonomy" id="67331"/>
    <lineage>
        <taxon>Bacteria</taxon>
        <taxon>Bacillati</taxon>
        <taxon>Actinomycetota</taxon>
        <taxon>Actinomycetes</taxon>
        <taxon>Kitasatosporales</taxon>
        <taxon>Streptomycetaceae</taxon>
        <taxon>Streptomyces</taxon>
    </lineage>
</organism>
<protein>
    <submittedName>
        <fullName evidence="1">Uncharacterized protein</fullName>
    </submittedName>
</protein>
<dbReference type="EMBL" id="FNTD01000003">
    <property type="protein sequence ID" value="SEB31496.1"/>
    <property type="molecule type" value="Genomic_DNA"/>
</dbReference>
<evidence type="ECO:0000313" key="2">
    <source>
        <dbReference type="Proteomes" id="UP000182375"/>
    </source>
</evidence>
<dbReference type="RefSeq" id="WP_244174771.1">
    <property type="nucleotide sequence ID" value="NZ_FNTD01000003.1"/>
</dbReference>
<dbReference type="Proteomes" id="UP000182375">
    <property type="component" value="Unassembled WGS sequence"/>
</dbReference>
<accession>A0A1H4ICS4</accession>